<dbReference type="PROSITE" id="PS50921">
    <property type="entry name" value="ANTAR"/>
    <property type="match status" value="1"/>
</dbReference>
<dbReference type="KEGG" id="part:PARC_a1697"/>
<dbReference type="Gene3D" id="1.10.10.10">
    <property type="entry name" value="Winged helix-like DNA-binding domain superfamily/Winged helix DNA-binding domain"/>
    <property type="match status" value="1"/>
</dbReference>
<protein>
    <recommendedName>
        <fullName evidence="1">ANTAR domain-containing protein</fullName>
    </recommendedName>
</protein>
<dbReference type="AlphaFoldDB" id="A0A290S2Z0"/>
<evidence type="ECO:0000259" key="1">
    <source>
        <dbReference type="PROSITE" id="PS50921"/>
    </source>
</evidence>
<evidence type="ECO:0000313" key="2">
    <source>
        <dbReference type="EMBL" id="ATC86279.1"/>
    </source>
</evidence>
<dbReference type="InterPro" id="IPR036388">
    <property type="entry name" value="WH-like_DNA-bd_sf"/>
</dbReference>
<dbReference type="SUPFAM" id="SSF52172">
    <property type="entry name" value="CheY-like"/>
    <property type="match status" value="1"/>
</dbReference>
<proteinExistence type="predicted"/>
<accession>A0A290S2Z0</accession>
<dbReference type="Proteomes" id="UP000016505">
    <property type="component" value="Chromosome I"/>
</dbReference>
<feature type="domain" description="ANTAR" evidence="1">
    <location>
        <begin position="355"/>
        <end position="416"/>
    </location>
</feature>
<name>A0A290S2Z0_9GAMM</name>
<dbReference type="InterPro" id="IPR011006">
    <property type="entry name" value="CheY-like_superfamily"/>
</dbReference>
<dbReference type="Pfam" id="PF03861">
    <property type="entry name" value="ANTAR"/>
    <property type="match status" value="1"/>
</dbReference>
<sequence>MATSNPLTKQFLLAAKYQEIHALKQLQNSCASLTKLGDFVHQLQKERAMSNIFLASNRERFKTQLQEQIPLSDSAQTAFYDSLKQTFINDNADTGHTRLFNLITYSLQALDALPLLRKQIAQQNISAVHATQSFTQLIASLLNIILEAADGASDPKITRLLVAFFNFMQGKEYAGQERACGAQAFAASKFTTEQKQQLAHFVQEQNHSFDFFNEYADAHLLKCFGTLTTHQVNNQVEQLRSLLQKLDDENAQPLSQLSEVWYEVTTTRIDIMHKIEQNIADQLIDTAAMQIACAQRSLNTNKQVLNNMVEQHIAPTFGQLAVKQPEPEVSQNIAADKLNSNKSMYDLIIEQSQHIKQINQALLDAKKVISEQKVIHQAKYILIEQLKLTEEQAHKQLQKQAMDTHKTLFSVAQTIVQMSD</sequence>
<dbReference type="RefSeq" id="WP_010552559.1">
    <property type="nucleotide sequence ID" value="NZ_CP011025.1"/>
</dbReference>
<dbReference type="Pfam" id="PF08376">
    <property type="entry name" value="NIT"/>
    <property type="match status" value="1"/>
</dbReference>
<reference evidence="2 3" key="1">
    <citation type="journal article" date="2012" name="J. Bacteriol.">
        <title>Genome sequences of type strains of seven species of the marine bacterium Pseudoalteromonas.</title>
        <authorList>
            <person name="Xie B.B."/>
            <person name="Shu Y.L."/>
            <person name="Qin Q.L."/>
            <person name="Rong J.C."/>
            <person name="Zhang X.Y."/>
            <person name="Chen X.L."/>
            <person name="Shi M."/>
            <person name="He H.L."/>
            <person name="Zhou B.C."/>
            <person name="Zhang Y.Z."/>
        </authorList>
    </citation>
    <scope>NUCLEOTIDE SEQUENCE [LARGE SCALE GENOMIC DNA]</scope>
    <source>
        <strain evidence="2 3">A 37-1-2</strain>
    </source>
</reference>
<dbReference type="OrthoDB" id="9782798at2"/>
<dbReference type="GO" id="GO:0003723">
    <property type="term" value="F:RNA binding"/>
    <property type="evidence" value="ECO:0007669"/>
    <property type="project" value="InterPro"/>
</dbReference>
<evidence type="ECO:0000313" key="3">
    <source>
        <dbReference type="Proteomes" id="UP000016505"/>
    </source>
</evidence>
<organism evidence="2 3">
    <name type="scientific">Pseudoalteromonas arctica A 37-1-2</name>
    <dbReference type="NCBI Taxonomy" id="1117313"/>
    <lineage>
        <taxon>Bacteria</taxon>
        <taxon>Pseudomonadati</taxon>
        <taxon>Pseudomonadota</taxon>
        <taxon>Gammaproteobacteria</taxon>
        <taxon>Alteromonadales</taxon>
        <taxon>Pseudoalteromonadaceae</taxon>
        <taxon>Pseudoalteromonas</taxon>
    </lineage>
</organism>
<dbReference type="SMART" id="SM01012">
    <property type="entry name" value="ANTAR"/>
    <property type="match status" value="1"/>
</dbReference>
<dbReference type="EMBL" id="CP011025">
    <property type="protein sequence ID" value="ATC86279.1"/>
    <property type="molecule type" value="Genomic_DNA"/>
</dbReference>
<dbReference type="InterPro" id="IPR005561">
    <property type="entry name" value="ANTAR"/>
</dbReference>
<gene>
    <name evidence="2" type="ORF">PARC_a1697</name>
</gene>
<dbReference type="InterPro" id="IPR013587">
    <property type="entry name" value="Nitrate/nitrite_sensing"/>
</dbReference>